<dbReference type="InterPro" id="IPR023393">
    <property type="entry name" value="START-like_dom_sf"/>
</dbReference>
<accession>A0A9D5BS67</accession>
<keyword evidence="2" id="KW-1185">Reference proteome</keyword>
<reference evidence="1 2" key="1">
    <citation type="journal article" date="2022" name="Nat. Genet.">
        <title>Improved pea reference genome and pan-genome highlight genomic features and evolutionary characteristics.</title>
        <authorList>
            <person name="Yang T."/>
            <person name="Liu R."/>
            <person name="Luo Y."/>
            <person name="Hu S."/>
            <person name="Wang D."/>
            <person name="Wang C."/>
            <person name="Pandey M.K."/>
            <person name="Ge S."/>
            <person name="Xu Q."/>
            <person name="Li N."/>
            <person name="Li G."/>
            <person name="Huang Y."/>
            <person name="Saxena R.K."/>
            <person name="Ji Y."/>
            <person name="Li M."/>
            <person name="Yan X."/>
            <person name="He Y."/>
            <person name="Liu Y."/>
            <person name="Wang X."/>
            <person name="Xiang C."/>
            <person name="Varshney R.K."/>
            <person name="Ding H."/>
            <person name="Gao S."/>
            <person name="Zong X."/>
        </authorList>
    </citation>
    <scope>NUCLEOTIDE SEQUENCE [LARGE SCALE GENOMIC DNA]</scope>
    <source>
        <strain evidence="1 2">cv. Zhongwan 6</strain>
    </source>
</reference>
<dbReference type="Gramene" id="Psat01G0588200-T2">
    <property type="protein sequence ID" value="KAI5448647.1"/>
    <property type="gene ID" value="KIW84_015882"/>
</dbReference>
<name>A0A9D5BS67_PEA</name>
<dbReference type="Gene3D" id="3.30.530.20">
    <property type="match status" value="1"/>
</dbReference>
<comment type="caution">
    <text evidence="1">The sequence shown here is derived from an EMBL/GenBank/DDBJ whole genome shotgun (WGS) entry which is preliminary data.</text>
</comment>
<evidence type="ECO:0000313" key="2">
    <source>
        <dbReference type="Proteomes" id="UP001058974"/>
    </source>
</evidence>
<dbReference type="PANTHER" id="PTHR34560">
    <property type="entry name" value="POLYKETIDE CYCLASE/DEHYDRASE/LIPID TRANSPORT SUPERFAMILY PROTEIN"/>
    <property type="match status" value="1"/>
</dbReference>
<dbReference type="Proteomes" id="UP001058974">
    <property type="component" value="Chromosome 1"/>
</dbReference>
<dbReference type="EMBL" id="JAMSHJ010000001">
    <property type="protein sequence ID" value="KAI5448647.1"/>
    <property type="molecule type" value="Genomic_DNA"/>
</dbReference>
<gene>
    <name evidence="1" type="ORF">KIW84_015882</name>
</gene>
<dbReference type="PANTHER" id="PTHR34560:SF8">
    <property type="entry name" value="START-LIKE DOMAIN-CONTAINING PROTEIN-RELATED"/>
    <property type="match status" value="1"/>
</dbReference>
<dbReference type="AlphaFoldDB" id="A0A9D5BS67"/>
<sequence length="372" mass="41510">MKVSWPLSMREAVVHYYLFEYFQEDLVVVLTNSVPDSKSVAETLSSFNDEAIPEANDVVRIDLVGGFALQKCTPERSYFRTIANMDVKVDFVPPSLINFISRQLIGNGFRLYQKVVASVMSQDKEEFSKALGDPLYARIREALYSTSSGELPQVARIHPAEDLVESKKGEVKVANNVVPSATNATVLENSETFGEIVELGKEEIVESVENDVKANDIPNDKVGGVAQNGKRGVYIRSEVEQALETLDKAISMVREYRLRSPIATSSFANEESPCMKKYGRVDSFSIKTVKPCYQNEVSVSSYSLENGGILDQSTRRSNKQLNTDLIQGISSDYKGKSRMKKKTNAVVNQGMSSNKPKKLSRHRKYLCCSFPH</sequence>
<dbReference type="SUPFAM" id="SSF55961">
    <property type="entry name" value="Bet v1-like"/>
    <property type="match status" value="1"/>
</dbReference>
<organism evidence="1 2">
    <name type="scientific">Pisum sativum</name>
    <name type="common">Garden pea</name>
    <name type="synonym">Lathyrus oleraceus</name>
    <dbReference type="NCBI Taxonomy" id="3888"/>
    <lineage>
        <taxon>Eukaryota</taxon>
        <taxon>Viridiplantae</taxon>
        <taxon>Streptophyta</taxon>
        <taxon>Embryophyta</taxon>
        <taxon>Tracheophyta</taxon>
        <taxon>Spermatophyta</taxon>
        <taxon>Magnoliopsida</taxon>
        <taxon>eudicotyledons</taxon>
        <taxon>Gunneridae</taxon>
        <taxon>Pentapetalae</taxon>
        <taxon>rosids</taxon>
        <taxon>fabids</taxon>
        <taxon>Fabales</taxon>
        <taxon>Fabaceae</taxon>
        <taxon>Papilionoideae</taxon>
        <taxon>50 kb inversion clade</taxon>
        <taxon>NPAAA clade</taxon>
        <taxon>Hologalegina</taxon>
        <taxon>IRL clade</taxon>
        <taxon>Fabeae</taxon>
        <taxon>Lathyrus</taxon>
    </lineage>
</organism>
<protein>
    <submittedName>
        <fullName evidence="1">Uncharacterized protein</fullName>
    </submittedName>
</protein>
<proteinExistence type="predicted"/>
<evidence type="ECO:0000313" key="1">
    <source>
        <dbReference type="EMBL" id="KAI5448647.1"/>
    </source>
</evidence>